<dbReference type="InterPro" id="IPR052055">
    <property type="entry name" value="Hepadnavirus_pol/RT"/>
</dbReference>
<evidence type="ECO:0000256" key="1">
    <source>
        <dbReference type="SAM" id="MobiDB-lite"/>
    </source>
</evidence>
<dbReference type="Gene3D" id="3.40.50.150">
    <property type="entry name" value="Vaccinia Virus protein VP39"/>
    <property type="match status" value="1"/>
</dbReference>
<feature type="compositionally biased region" description="Polar residues" evidence="1">
    <location>
        <begin position="382"/>
        <end position="391"/>
    </location>
</feature>
<evidence type="ECO:0000313" key="2">
    <source>
        <dbReference type="EMBL" id="CAI4005910.1"/>
    </source>
</evidence>
<dbReference type="PANTHER" id="PTHR33050:SF7">
    <property type="entry name" value="RIBONUCLEASE H"/>
    <property type="match status" value="1"/>
</dbReference>
<dbReference type="InterPro" id="IPR029063">
    <property type="entry name" value="SAM-dependent_MTases_sf"/>
</dbReference>
<organism evidence="2">
    <name type="scientific">Cladocopium goreaui</name>
    <dbReference type="NCBI Taxonomy" id="2562237"/>
    <lineage>
        <taxon>Eukaryota</taxon>
        <taxon>Sar</taxon>
        <taxon>Alveolata</taxon>
        <taxon>Dinophyceae</taxon>
        <taxon>Suessiales</taxon>
        <taxon>Symbiodiniaceae</taxon>
        <taxon>Cladocopium</taxon>
    </lineage>
</organism>
<dbReference type="Proteomes" id="UP001152797">
    <property type="component" value="Unassembled WGS sequence"/>
</dbReference>
<evidence type="ECO:0000313" key="3">
    <source>
        <dbReference type="EMBL" id="CAL4793222.1"/>
    </source>
</evidence>
<sequence length="803" mass="91226">MDNLQRQHNLHIHHMAWETDPTCIQISHHHYPDMEHRGNIVRDNPQAVADRMQFLDPDQSWSIAITAGPPCPDFSRIKGSQGEGRDGAEGKKFDDWLTWLEELLPLLGRRPVLRLVETQTLVDRHQLEPTRAHNLGTKGHMVNTVQHPCPSPGRAKGHTTHRSTNLAATRMLDQTPQNLAHNDHTSRKPRRAPGPTISQRQNGFVHLPQVDKRWEHWRLAANQQHPRTTTRELEPELKTLKLWHHWHEHLPELRGALNPGLGWKARSDSKYSTPTDFNTFLNQNKEYIQLKMVTARPDTHWQQLLQEIVEDVRNGRMEGPFIAPPDWQTKTIAAAQYIDMCTLQEGPSCHVPTSVAFSIEQIGSDGQPKIRRGEDWKRSKRNTTVSATDTPNAHRPDTFTAVAQWLHQHNHQAQIWGPDQEAAYRQLAVADPTETYVLLRVPHGWTLWRHTCLLFGSAGSVWAYTRTADMLAWITRATLLVPTLHYVDDFAALEANTTIQSGFEATHSTLQTMGFRFKPTKMQPPHHSQRIQGLWMTATEDSFVLQPCPKRTGRITQQILQCLQSDTLSGEHAAKLAGKLQFLQEAVLGQSIRACLYPLYKHAAASAHQSSRTKLSPGTRDALATILNIPTVRIAHHDLQLLPKMRPMQLDFNTEPTSVIYADAYFKAGERTIRLSAATDDWSWNPDGANLMENGWGFIIRHGTEVFFAHGSIPPHLISHFTTRRAYIYALEVLAQTLALIAGQKFLHRNIWCFCDNEAGRCALLKGFGKDVRSNSLLSCVWQFLEAKQLAPHFQRVTSEANT</sequence>
<name>A0A9P1DA22_9DINO</name>
<proteinExistence type="predicted"/>
<feature type="region of interest" description="Disordered" evidence="1">
    <location>
        <begin position="173"/>
        <end position="202"/>
    </location>
</feature>
<evidence type="ECO:0000313" key="4">
    <source>
        <dbReference type="Proteomes" id="UP001152797"/>
    </source>
</evidence>
<dbReference type="SUPFAM" id="SSF53335">
    <property type="entry name" value="S-adenosyl-L-methionine-dependent methyltransferases"/>
    <property type="match status" value="1"/>
</dbReference>
<accession>A0A9P1DA22</accession>
<dbReference type="EMBL" id="CAMXCT030003723">
    <property type="protein sequence ID" value="CAL4793222.1"/>
    <property type="molecule type" value="Genomic_DNA"/>
</dbReference>
<keyword evidence="4" id="KW-1185">Reference proteome</keyword>
<dbReference type="AlphaFoldDB" id="A0A9P1DA22"/>
<protein>
    <submittedName>
        <fullName evidence="2">Uncharacterized protein</fullName>
    </submittedName>
</protein>
<reference evidence="2" key="1">
    <citation type="submission" date="2022-10" db="EMBL/GenBank/DDBJ databases">
        <authorList>
            <person name="Chen Y."/>
            <person name="Dougan E. K."/>
            <person name="Chan C."/>
            <person name="Rhodes N."/>
            <person name="Thang M."/>
        </authorList>
    </citation>
    <scope>NUCLEOTIDE SEQUENCE</scope>
</reference>
<dbReference type="OrthoDB" id="440199at2759"/>
<reference evidence="3 4" key="2">
    <citation type="submission" date="2024-05" db="EMBL/GenBank/DDBJ databases">
        <authorList>
            <person name="Chen Y."/>
            <person name="Shah S."/>
            <person name="Dougan E. K."/>
            <person name="Thang M."/>
            <person name="Chan C."/>
        </authorList>
    </citation>
    <scope>NUCLEOTIDE SEQUENCE [LARGE SCALE GENOMIC DNA]</scope>
</reference>
<dbReference type="EMBL" id="CAMXCT020003723">
    <property type="protein sequence ID" value="CAL1159285.1"/>
    <property type="molecule type" value="Genomic_DNA"/>
</dbReference>
<feature type="region of interest" description="Disordered" evidence="1">
    <location>
        <begin position="368"/>
        <end position="395"/>
    </location>
</feature>
<dbReference type="EMBL" id="CAMXCT010003723">
    <property type="protein sequence ID" value="CAI4005910.1"/>
    <property type="molecule type" value="Genomic_DNA"/>
</dbReference>
<dbReference type="PANTHER" id="PTHR33050">
    <property type="entry name" value="REVERSE TRANSCRIPTASE DOMAIN-CONTAINING PROTEIN"/>
    <property type="match status" value="1"/>
</dbReference>
<comment type="caution">
    <text evidence="2">The sequence shown here is derived from an EMBL/GenBank/DDBJ whole genome shotgun (WGS) entry which is preliminary data.</text>
</comment>
<gene>
    <name evidence="2" type="ORF">C1SCF055_LOCUS31595</name>
</gene>